<gene>
    <name evidence="1" type="ORF">NCTC12112_02261</name>
</gene>
<dbReference type="Proteomes" id="UP000249008">
    <property type="component" value="Chromosome 1"/>
</dbReference>
<evidence type="ECO:0000313" key="1">
    <source>
        <dbReference type="EMBL" id="SQJ08933.1"/>
    </source>
</evidence>
<evidence type="ECO:0000313" key="2">
    <source>
        <dbReference type="Proteomes" id="UP000249008"/>
    </source>
</evidence>
<protein>
    <submittedName>
        <fullName evidence="1">Protein of uncharacterized function (DUF3383)</fullName>
    </submittedName>
</protein>
<reference evidence="1 2" key="1">
    <citation type="submission" date="2018-06" db="EMBL/GenBank/DDBJ databases">
        <authorList>
            <consortium name="Pathogen Informatics"/>
            <person name="Doyle S."/>
        </authorList>
    </citation>
    <scope>NUCLEOTIDE SEQUENCE [LARGE SCALE GENOMIC DNA]</scope>
    <source>
        <strain evidence="1 2">NCTC12112</strain>
    </source>
</reference>
<dbReference type="RefSeq" id="WP_005981432.1">
    <property type="nucleotide sequence ID" value="NZ_CABKNW010000005.1"/>
</dbReference>
<dbReference type="GeneID" id="78453546"/>
<dbReference type="KEGG" id="ful:C4N20_01915"/>
<organism evidence="1 2">
    <name type="scientific">Fusobacterium ulcerans</name>
    <dbReference type="NCBI Taxonomy" id="861"/>
    <lineage>
        <taxon>Bacteria</taxon>
        <taxon>Fusobacteriati</taxon>
        <taxon>Fusobacteriota</taxon>
        <taxon>Fusobacteriia</taxon>
        <taxon>Fusobacteriales</taxon>
        <taxon>Fusobacteriaceae</taxon>
        <taxon>Fusobacterium</taxon>
    </lineage>
</organism>
<sequence>MSEIIRGAEKVLVFLNVHKPSVIDQATVNIIGAFTTKKDVKEQLITSIKDVEGLETTELLYTKVRDSFAAGAKQILIFGRKQEDGAEDYAELFNSLSNDWFGTVTDEIDIDKVTLMSKELAARQKMLFWTPAKETEINEAFINKMAGITTQGTAIIISKNQNEADAIVAGYAIPQSPGAILIANKVMNGGIDGGLSGAEQATVKKAKSSYFARAKGQIILAEGQTVTGDPIDFIHCLYALKFRLEEDMTAYLINTPKPSYDDLSPLKTTILKRTTQFENSGALRAGKTVISFPPLEEIPDNDVLNGVLFGVKIQIKYRYGTKEINEDIYFAV</sequence>
<accession>A0AAX2JC84</accession>
<dbReference type="AlphaFoldDB" id="A0AAX2JC84"/>
<dbReference type="EMBL" id="LS483487">
    <property type="protein sequence ID" value="SQJ08933.1"/>
    <property type="molecule type" value="Genomic_DNA"/>
</dbReference>
<proteinExistence type="predicted"/>
<name>A0AAX2JC84_9FUSO</name>